<evidence type="ECO:0000256" key="1">
    <source>
        <dbReference type="ARBA" id="ARBA00022723"/>
    </source>
</evidence>
<dbReference type="PANTHER" id="PTHR33680">
    <property type="entry name" value="OS07G0190500 PROTEIN"/>
    <property type="match status" value="1"/>
</dbReference>
<evidence type="ECO:0000259" key="6">
    <source>
        <dbReference type="PROSITE" id="PS51999"/>
    </source>
</evidence>
<keyword evidence="5" id="KW-0812">Transmembrane</keyword>
<evidence type="ECO:0000256" key="5">
    <source>
        <dbReference type="SAM" id="Phobius"/>
    </source>
</evidence>
<evidence type="ECO:0000256" key="4">
    <source>
        <dbReference type="PROSITE-ProRule" id="PRU01343"/>
    </source>
</evidence>
<comment type="caution">
    <text evidence="7">The sequence shown here is derived from an EMBL/GenBank/DDBJ whole genome shotgun (WGS) entry which is preliminary data.</text>
</comment>
<evidence type="ECO:0000256" key="2">
    <source>
        <dbReference type="ARBA" id="ARBA00022771"/>
    </source>
</evidence>
<dbReference type="InterPro" id="IPR010666">
    <property type="entry name" value="Znf_GRF"/>
</dbReference>
<dbReference type="GO" id="GO:0008270">
    <property type="term" value="F:zinc ion binding"/>
    <property type="evidence" value="ECO:0007669"/>
    <property type="project" value="UniProtKB-KW"/>
</dbReference>
<evidence type="ECO:0000313" key="7">
    <source>
        <dbReference type="EMBL" id="KAH0469608.1"/>
    </source>
</evidence>
<dbReference type="PROSITE" id="PS51999">
    <property type="entry name" value="ZF_GRF"/>
    <property type="match status" value="1"/>
</dbReference>
<dbReference type="Proteomes" id="UP000775213">
    <property type="component" value="Unassembled WGS sequence"/>
</dbReference>
<dbReference type="Pfam" id="PF06839">
    <property type="entry name" value="Zn_ribbon_GRF"/>
    <property type="match status" value="1"/>
</dbReference>
<dbReference type="EMBL" id="JAGFBR010000002">
    <property type="protein sequence ID" value="KAH0469608.1"/>
    <property type="molecule type" value="Genomic_DNA"/>
</dbReference>
<feature type="transmembrane region" description="Helical" evidence="5">
    <location>
        <begin position="86"/>
        <end position="108"/>
    </location>
</feature>
<name>A0AAV7HQ12_DENCH</name>
<gene>
    <name evidence="7" type="ORF">IEQ34_001166</name>
</gene>
<keyword evidence="2 4" id="KW-0863">Zinc-finger</keyword>
<proteinExistence type="predicted"/>
<evidence type="ECO:0000313" key="8">
    <source>
        <dbReference type="Proteomes" id="UP000775213"/>
    </source>
</evidence>
<feature type="domain" description="GRF-type" evidence="6">
    <location>
        <begin position="20"/>
        <end position="62"/>
    </location>
</feature>
<reference evidence="7 8" key="1">
    <citation type="journal article" date="2021" name="Hortic Res">
        <title>Chromosome-scale assembly of the Dendrobium chrysotoxum genome enhances the understanding of orchid evolution.</title>
        <authorList>
            <person name="Zhang Y."/>
            <person name="Zhang G.Q."/>
            <person name="Zhang D."/>
            <person name="Liu X.D."/>
            <person name="Xu X.Y."/>
            <person name="Sun W.H."/>
            <person name="Yu X."/>
            <person name="Zhu X."/>
            <person name="Wang Z.W."/>
            <person name="Zhao X."/>
            <person name="Zhong W.Y."/>
            <person name="Chen H."/>
            <person name="Yin W.L."/>
            <person name="Huang T."/>
            <person name="Niu S.C."/>
            <person name="Liu Z.J."/>
        </authorList>
    </citation>
    <scope>NUCLEOTIDE SEQUENCE [LARGE SCALE GENOMIC DNA]</scope>
    <source>
        <strain evidence="7">Lindl</strain>
    </source>
</reference>
<organism evidence="7 8">
    <name type="scientific">Dendrobium chrysotoxum</name>
    <name type="common">Orchid</name>
    <dbReference type="NCBI Taxonomy" id="161865"/>
    <lineage>
        <taxon>Eukaryota</taxon>
        <taxon>Viridiplantae</taxon>
        <taxon>Streptophyta</taxon>
        <taxon>Embryophyta</taxon>
        <taxon>Tracheophyta</taxon>
        <taxon>Spermatophyta</taxon>
        <taxon>Magnoliopsida</taxon>
        <taxon>Liliopsida</taxon>
        <taxon>Asparagales</taxon>
        <taxon>Orchidaceae</taxon>
        <taxon>Epidendroideae</taxon>
        <taxon>Malaxideae</taxon>
        <taxon>Dendrobiinae</taxon>
        <taxon>Dendrobium</taxon>
    </lineage>
</organism>
<dbReference type="PANTHER" id="PTHR33680:SF1">
    <property type="entry name" value="OS05G0489500 PROTEIN"/>
    <property type="match status" value="1"/>
</dbReference>
<keyword evidence="8" id="KW-1185">Reference proteome</keyword>
<dbReference type="AlphaFoldDB" id="A0AAV7HQ12"/>
<keyword evidence="1" id="KW-0479">Metal-binding</keyword>
<keyword evidence="3" id="KW-0862">Zinc</keyword>
<evidence type="ECO:0000256" key="3">
    <source>
        <dbReference type="ARBA" id="ARBA00022833"/>
    </source>
</evidence>
<sequence>MSSMNSSATRNRHTRSRVYCHCHLNCELFTCRRGPNSGRKFYRCINNRTDDDCRYFKWIDEVEEASYGTYDEYEGFEVKIFKKLEWIIFLIKVFIATVLLDITIHLCFDKLSRGSKRQQRYLTWVKQIGKERQLAWKSSSGGIQAGKNRDDTCKQSTNNTPLIYILLSLWDMTRQAFMIKGHELTFIIDEVALITDLPNAENPNSFCFLLKLAENLTSFRFLLKQAENLDLFADDPSHRATKG</sequence>
<keyword evidence="5" id="KW-1133">Transmembrane helix</keyword>
<accession>A0AAV7HQ12</accession>
<keyword evidence="5" id="KW-0472">Membrane</keyword>
<protein>
    <recommendedName>
        <fullName evidence="6">GRF-type domain-containing protein</fullName>
    </recommendedName>
</protein>